<reference evidence="3" key="4">
    <citation type="submission" date="2019-03" db="UniProtKB">
        <authorList>
            <consortium name="EnsemblPlants"/>
        </authorList>
    </citation>
    <scope>IDENTIFICATION</scope>
</reference>
<evidence type="ECO:0000259" key="2">
    <source>
        <dbReference type="SMART" id="SM00597"/>
    </source>
</evidence>
<dbReference type="PANTHER" id="PTHR45749">
    <property type="match status" value="1"/>
</dbReference>
<evidence type="ECO:0000313" key="4">
    <source>
        <dbReference type="Proteomes" id="UP000015105"/>
    </source>
</evidence>
<dbReference type="Pfam" id="PF14291">
    <property type="entry name" value="DUF4371"/>
    <property type="match status" value="1"/>
</dbReference>
<reference evidence="4" key="1">
    <citation type="journal article" date="2014" name="Science">
        <title>Ancient hybridizations among the ancestral genomes of bread wheat.</title>
        <authorList>
            <consortium name="International Wheat Genome Sequencing Consortium,"/>
            <person name="Marcussen T."/>
            <person name="Sandve S.R."/>
            <person name="Heier L."/>
            <person name="Spannagl M."/>
            <person name="Pfeifer M."/>
            <person name="Jakobsen K.S."/>
            <person name="Wulff B.B."/>
            <person name="Steuernagel B."/>
            <person name="Mayer K.F."/>
            <person name="Olsen O.A."/>
        </authorList>
    </citation>
    <scope>NUCLEOTIDE SEQUENCE [LARGE SCALE GENOMIC DNA]</scope>
    <source>
        <strain evidence="4">cv. AL8/78</strain>
    </source>
</reference>
<evidence type="ECO:0000313" key="3">
    <source>
        <dbReference type="EnsemblPlants" id="AET3Gv21188300.7"/>
    </source>
</evidence>
<proteinExistence type="predicted"/>
<dbReference type="AlphaFoldDB" id="A0A453GSX4"/>
<dbReference type="SMART" id="SM00597">
    <property type="entry name" value="ZnF_TTF"/>
    <property type="match status" value="1"/>
</dbReference>
<reference evidence="3" key="3">
    <citation type="journal article" date="2017" name="Nature">
        <title>Genome sequence of the progenitor of the wheat D genome Aegilops tauschii.</title>
        <authorList>
            <person name="Luo M.C."/>
            <person name="Gu Y.Q."/>
            <person name="Puiu D."/>
            <person name="Wang H."/>
            <person name="Twardziok S.O."/>
            <person name="Deal K.R."/>
            <person name="Huo N."/>
            <person name="Zhu T."/>
            <person name="Wang L."/>
            <person name="Wang Y."/>
            <person name="McGuire P.E."/>
            <person name="Liu S."/>
            <person name="Long H."/>
            <person name="Ramasamy R.K."/>
            <person name="Rodriguez J.C."/>
            <person name="Van S.L."/>
            <person name="Yuan L."/>
            <person name="Wang Z."/>
            <person name="Xia Z."/>
            <person name="Xiao L."/>
            <person name="Anderson O.D."/>
            <person name="Ouyang S."/>
            <person name="Liang Y."/>
            <person name="Zimin A.V."/>
            <person name="Pertea G."/>
            <person name="Qi P."/>
            <person name="Bennetzen J.L."/>
            <person name="Dai X."/>
            <person name="Dawson M.W."/>
            <person name="Muller H.G."/>
            <person name="Kugler K."/>
            <person name="Rivarola-Duarte L."/>
            <person name="Spannagl M."/>
            <person name="Mayer K.F.X."/>
            <person name="Lu F.H."/>
            <person name="Bevan M.W."/>
            <person name="Leroy P."/>
            <person name="Li P."/>
            <person name="You F.M."/>
            <person name="Sun Q."/>
            <person name="Liu Z."/>
            <person name="Lyons E."/>
            <person name="Wicker T."/>
            <person name="Salzberg S.L."/>
            <person name="Devos K.M."/>
            <person name="Dvorak J."/>
        </authorList>
    </citation>
    <scope>NUCLEOTIDE SEQUENCE [LARGE SCALE GENOMIC DNA]</scope>
    <source>
        <strain evidence="3">cv. AL8/78</strain>
    </source>
</reference>
<feature type="region of interest" description="Disordered" evidence="1">
    <location>
        <begin position="1"/>
        <end position="87"/>
    </location>
</feature>
<sequence length="574" mass="65500">MKSKNTGTTDLRAFMARVAEKGKQPEPTSATPSSNESQMQLVIFEGQSGSETHTIPPEPERAPHTEAPIAEDDDESMALDESDSSDEDIYNIELDPGLRTPISSYDVNDQDSVRRAYIALGRCKPKMQKKDFPQHDCGGKRRFQPVWFDEYKWLEYSLDKDAAYCFFCYLFKDSTKFAGGDSFVNGGFRNWNMKARFRKHVGEVNSAHCEAEEKYNLFIKPKASIREAIASQTTQYKAEYLARLKWSLECIKFILHQGLAFRGHDEGKDSKNKGNFRELLQWLEGNFEEINKVVLGNAQQNCQMIDHKIQKQLIGSCAHETTKFVIEELGDECFAILADESSDAYQQEQLALCLRFVNKIGEPVERFLGLAQVADTTSLTLKEAIQTLLMKYQLPISKYVHCFAHQLQLTLVAVAKENIDCKWFFGHLAYLLNVLGMSCKKIRMLRVAQAEYMIEALKLGEIEAGQGLNQEMGLAWPGDARWGSHYETVMHVMSLYPSIRKVLFRLGRESNSVKALGAQTMLEVFKSFEFVFMLHLMNEIFGYTSDLSNALQKRDQDIVNAVDLLEFTRYNCKF</sequence>
<dbReference type="Proteomes" id="UP000015105">
    <property type="component" value="Chromosome 3D"/>
</dbReference>
<keyword evidence="4" id="KW-1185">Reference proteome</keyword>
<dbReference type="InterPro" id="IPR025398">
    <property type="entry name" value="DUF4371"/>
</dbReference>
<evidence type="ECO:0000256" key="1">
    <source>
        <dbReference type="SAM" id="MobiDB-lite"/>
    </source>
</evidence>
<dbReference type="EnsemblPlants" id="AET3Gv21188300.7">
    <property type="protein sequence ID" value="AET3Gv21188300.7"/>
    <property type="gene ID" value="AET3Gv21188300"/>
</dbReference>
<reference evidence="4" key="2">
    <citation type="journal article" date="2017" name="Nat. Plants">
        <title>The Aegilops tauschii genome reveals multiple impacts of transposons.</title>
        <authorList>
            <person name="Zhao G."/>
            <person name="Zou C."/>
            <person name="Li K."/>
            <person name="Wang K."/>
            <person name="Li T."/>
            <person name="Gao L."/>
            <person name="Zhang X."/>
            <person name="Wang H."/>
            <person name="Yang Z."/>
            <person name="Liu X."/>
            <person name="Jiang W."/>
            <person name="Mao L."/>
            <person name="Kong X."/>
            <person name="Jiao Y."/>
            <person name="Jia J."/>
        </authorList>
    </citation>
    <scope>NUCLEOTIDE SEQUENCE [LARGE SCALE GENOMIC DNA]</scope>
    <source>
        <strain evidence="4">cv. AL8/78</strain>
    </source>
</reference>
<dbReference type="Gramene" id="AET3Gv21188300.7">
    <property type="protein sequence ID" value="AET3Gv21188300.7"/>
    <property type="gene ID" value="AET3Gv21188300"/>
</dbReference>
<feature type="compositionally biased region" description="Acidic residues" evidence="1">
    <location>
        <begin position="69"/>
        <end position="87"/>
    </location>
</feature>
<accession>A0A453GSX4</accession>
<organism evidence="3 4">
    <name type="scientific">Aegilops tauschii subsp. strangulata</name>
    <name type="common">Goatgrass</name>
    <dbReference type="NCBI Taxonomy" id="200361"/>
    <lineage>
        <taxon>Eukaryota</taxon>
        <taxon>Viridiplantae</taxon>
        <taxon>Streptophyta</taxon>
        <taxon>Embryophyta</taxon>
        <taxon>Tracheophyta</taxon>
        <taxon>Spermatophyta</taxon>
        <taxon>Magnoliopsida</taxon>
        <taxon>Liliopsida</taxon>
        <taxon>Poales</taxon>
        <taxon>Poaceae</taxon>
        <taxon>BOP clade</taxon>
        <taxon>Pooideae</taxon>
        <taxon>Triticodae</taxon>
        <taxon>Triticeae</taxon>
        <taxon>Triticinae</taxon>
        <taxon>Aegilops</taxon>
    </lineage>
</organism>
<name>A0A453GSX4_AEGTS</name>
<feature type="compositionally biased region" description="Polar residues" evidence="1">
    <location>
        <begin position="26"/>
        <end position="40"/>
    </location>
</feature>
<dbReference type="PANTHER" id="PTHR45749:SF30">
    <property type="entry name" value="ZINC FINGER MYM-TYPE PROTEIN 1-LIKE"/>
    <property type="match status" value="1"/>
</dbReference>
<dbReference type="InterPro" id="IPR006580">
    <property type="entry name" value="Znf_TTF"/>
</dbReference>
<feature type="domain" description="TTF-type" evidence="2">
    <location>
        <begin position="139"/>
        <end position="240"/>
    </location>
</feature>
<protein>
    <recommendedName>
        <fullName evidence="2">TTF-type domain-containing protein</fullName>
    </recommendedName>
</protein>
<reference evidence="3" key="5">
    <citation type="journal article" date="2021" name="G3 (Bethesda)">
        <title>Aegilops tauschii genome assembly Aet v5.0 features greater sequence contiguity and improved annotation.</title>
        <authorList>
            <person name="Wang L."/>
            <person name="Zhu T."/>
            <person name="Rodriguez J.C."/>
            <person name="Deal K.R."/>
            <person name="Dubcovsky J."/>
            <person name="McGuire P.E."/>
            <person name="Lux T."/>
            <person name="Spannagl M."/>
            <person name="Mayer K.F.X."/>
            <person name="Baldrich P."/>
            <person name="Meyers B.C."/>
            <person name="Huo N."/>
            <person name="Gu Y.Q."/>
            <person name="Zhou H."/>
            <person name="Devos K.M."/>
            <person name="Bennetzen J.L."/>
            <person name="Unver T."/>
            <person name="Budak H."/>
            <person name="Gulick P.J."/>
            <person name="Galiba G."/>
            <person name="Kalapos B."/>
            <person name="Nelson D.R."/>
            <person name="Li P."/>
            <person name="You F.M."/>
            <person name="Luo M.C."/>
            <person name="Dvorak J."/>
        </authorList>
    </citation>
    <scope>NUCLEOTIDE SEQUENCE [LARGE SCALE GENOMIC DNA]</scope>
    <source>
        <strain evidence="3">cv. AL8/78</strain>
    </source>
</reference>